<sequence>MPYSNSSDAYQHYSLSQPFSWVEDDRNYLFVQSSHSGGYTLGVTQLADDYRNDKLGAQTAGDGVTGSAQVDYWGDKEYFRLAGKAGMTYKVTLTSDISAPAGFGLTLADWGDRSYSDAPIVGTSRVITFKPTHSQDYYFVTDSHDTGTLRAPIPYRISVSTTDAEGPKVVSTKSTIDGPVTLTFNEPIKYSNASISMTGRGQWSLDGPDVTVSGNTIVLRHHGLLSRDGNSLHLNGDITDLQGNAIQPYAREQQSIPQCWPTARCPIRSTGALLSAKRIRSIPPCCWVDWKIGKSSIRAATDTS</sequence>
<reference evidence="1 2" key="1">
    <citation type="submission" date="2023-02" db="EMBL/GenBank/DDBJ databases">
        <title>Gemone sequence of Telluria chitinolytica ACM 3522T.</title>
        <authorList>
            <person name="Frediansyah A."/>
            <person name="Miess H."/>
            <person name="Gross H."/>
        </authorList>
    </citation>
    <scope>NUCLEOTIDE SEQUENCE [LARGE SCALE GENOMIC DNA]</scope>
    <source>
        <strain evidence="1 2">ACM 3522</strain>
    </source>
</reference>
<accession>A0ABY8BHJ7</accession>
<evidence type="ECO:0008006" key="3">
    <source>
        <dbReference type="Google" id="ProtNLM"/>
    </source>
</evidence>
<dbReference type="RefSeq" id="WP_277417509.1">
    <property type="nucleotide sequence ID" value="NZ_CP119083.1"/>
</dbReference>
<dbReference type="Gene3D" id="2.60.120.380">
    <property type="match status" value="1"/>
</dbReference>
<proteinExistence type="predicted"/>
<protein>
    <recommendedName>
        <fullName evidence="3">SbsA Ig-like domain-containing protein</fullName>
    </recommendedName>
</protein>
<name>A0ABY8BHJ7_9BURK</name>
<dbReference type="EMBL" id="CP119083">
    <property type="protein sequence ID" value="WEF34838.1"/>
    <property type="molecule type" value="Genomic_DNA"/>
</dbReference>
<gene>
    <name evidence="1" type="ORF">PX653_08775</name>
</gene>
<dbReference type="Proteomes" id="UP001216510">
    <property type="component" value="Chromosome"/>
</dbReference>
<evidence type="ECO:0000313" key="1">
    <source>
        <dbReference type="EMBL" id="WEF34838.1"/>
    </source>
</evidence>
<evidence type="ECO:0000313" key="2">
    <source>
        <dbReference type="Proteomes" id="UP001216510"/>
    </source>
</evidence>
<organism evidence="1 2">
    <name type="scientific">Pseudoduganella chitinolytica</name>
    <dbReference type="NCBI Taxonomy" id="34070"/>
    <lineage>
        <taxon>Bacteria</taxon>
        <taxon>Pseudomonadati</taxon>
        <taxon>Pseudomonadota</taxon>
        <taxon>Betaproteobacteria</taxon>
        <taxon>Burkholderiales</taxon>
        <taxon>Oxalobacteraceae</taxon>
        <taxon>Telluria group</taxon>
        <taxon>Pseudoduganella</taxon>
    </lineage>
</organism>
<keyword evidence="2" id="KW-1185">Reference proteome</keyword>